<name>A0A2V3ILM3_9FLOR</name>
<accession>A0A2V3ILM3</accession>
<reference evidence="2 3" key="1">
    <citation type="journal article" date="2018" name="Mol. Biol. Evol.">
        <title>Analysis of the draft genome of the red seaweed Gracilariopsis chorda provides insights into genome size evolution in Rhodophyta.</title>
        <authorList>
            <person name="Lee J."/>
            <person name="Yang E.C."/>
            <person name="Graf L."/>
            <person name="Yang J.H."/>
            <person name="Qiu H."/>
            <person name="Zel Zion U."/>
            <person name="Chan C.X."/>
            <person name="Stephens T.G."/>
            <person name="Weber A.P.M."/>
            <person name="Boo G.H."/>
            <person name="Boo S.M."/>
            <person name="Kim K.M."/>
            <person name="Shin Y."/>
            <person name="Jung M."/>
            <person name="Lee S.J."/>
            <person name="Yim H.S."/>
            <person name="Lee J.H."/>
            <person name="Bhattacharya D."/>
            <person name="Yoon H.S."/>
        </authorList>
    </citation>
    <scope>NUCLEOTIDE SEQUENCE [LARGE SCALE GENOMIC DNA]</scope>
    <source>
        <strain evidence="2 3">SKKU-2015</strain>
        <tissue evidence="2">Whole body</tissue>
    </source>
</reference>
<feature type="region of interest" description="Disordered" evidence="1">
    <location>
        <begin position="1"/>
        <end position="30"/>
    </location>
</feature>
<comment type="caution">
    <text evidence="2">The sequence shown here is derived from an EMBL/GenBank/DDBJ whole genome shotgun (WGS) entry which is preliminary data.</text>
</comment>
<protein>
    <submittedName>
        <fullName evidence="2">Uncharacterized protein</fullName>
    </submittedName>
</protein>
<sequence>MQNKRWLGTSSKPPRTPQHSQAPNARIRQGSRVYFAVQQDPLDEGRGLDNPDGEDTVKPRRFKHKFDPESDLDAFGRDPRKETEFWMGAAKSVLESEDVKQAIADHAEAGGDGLTDDQRAYMEFIKSLDQETEDKK</sequence>
<gene>
    <name evidence="2" type="ORF">BWQ96_07289</name>
</gene>
<dbReference type="OrthoDB" id="10374079at2759"/>
<proteinExistence type="predicted"/>
<dbReference type="Proteomes" id="UP000247409">
    <property type="component" value="Unassembled WGS sequence"/>
</dbReference>
<evidence type="ECO:0000256" key="1">
    <source>
        <dbReference type="SAM" id="MobiDB-lite"/>
    </source>
</evidence>
<evidence type="ECO:0000313" key="3">
    <source>
        <dbReference type="Proteomes" id="UP000247409"/>
    </source>
</evidence>
<dbReference type="EMBL" id="NBIV01000142">
    <property type="protein sequence ID" value="PXF42985.1"/>
    <property type="molecule type" value="Genomic_DNA"/>
</dbReference>
<organism evidence="2 3">
    <name type="scientific">Gracilariopsis chorda</name>
    <dbReference type="NCBI Taxonomy" id="448386"/>
    <lineage>
        <taxon>Eukaryota</taxon>
        <taxon>Rhodophyta</taxon>
        <taxon>Florideophyceae</taxon>
        <taxon>Rhodymeniophycidae</taxon>
        <taxon>Gracilariales</taxon>
        <taxon>Gracilariaceae</taxon>
        <taxon>Gracilariopsis</taxon>
    </lineage>
</organism>
<feature type="region of interest" description="Disordered" evidence="1">
    <location>
        <begin position="40"/>
        <end position="59"/>
    </location>
</feature>
<keyword evidence="3" id="KW-1185">Reference proteome</keyword>
<dbReference type="AlphaFoldDB" id="A0A2V3ILM3"/>
<feature type="compositionally biased region" description="Polar residues" evidence="1">
    <location>
        <begin position="1"/>
        <end position="23"/>
    </location>
</feature>
<evidence type="ECO:0000313" key="2">
    <source>
        <dbReference type="EMBL" id="PXF42985.1"/>
    </source>
</evidence>